<keyword evidence="5" id="KW-0119">Carbohydrate metabolism</keyword>
<dbReference type="InterPro" id="IPR011330">
    <property type="entry name" value="Glyco_hydro/deAcase_b/a-brl"/>
</dbReference>
<evidence type="ECO:0000256" key="3">
    <source>
        <dbReference type="ARBA" id="ARBA00022801"/>
    </source>
</evidence>
<dbReference type="Pfam" id="PF04794">
    <property type="entry name" value="YdjC"/>
    <property type="match status" value="1"/>
</dbReference>
<dbReference type="GO" id="GO:0005975">
    <property type="term" value="P:carbohydrate metabolic process"/>
    <property type="evidence" value="ECO:0007669"/>
    <property type="project" value="InterPro"/>
</dbReference>
<keyword evidence="3" id="KW-0378">Hydrolase</keyword>
<dbReference type="Proteomes" id="UP000250222">
    <property type="component" value="Unassembled WGS sequence"/>
</dbReference>
<keyword evidence="4" id="KW-0460">Magnesium</keyword>
<dbReference type="GO" id="GO:0016787">
    <property type="term" value="F:hydrolase activity"/>
    <property type="evidence" value="ECO:0007669"/>
    <property type="project" value="UniProtKB-KW"/>
</dbReference>
<keyword evidence="2" id="KW-0479">Metal-binding</keyword>
<dbReference type="GO" id="GO:0019213">
    <property type="term" value="F:deacetylase activity"/>
    <property type="evidence" value="ECO:0007669"/>
    <property type="project" value="TreeGrafter"/>
</dbReference>
<dbReference type="GO" id="GO:0046872">
    <property type="term" value="F:metal ion binding"/>
    <property type="evidence" value="ECO:0007669"/>
    <property type="project" value="UniProtKB-KW"/>
</dbReference>
<evidence type="ECO:0000256" key="4">
    <source>
        <dbReference type="ARBA" id="ARBA00022842"/>
    </source>
</evidence>
<dbReference type="AlphaFoldDB" id="A0A2Y9AFT3"/>
<dbReference type="PANTHER" id="PTHR31609">
    <property type="entry name" value="YDJC DEACETYLASE FAMILY MEMBER"/>
    <property type="match status" value="1"/>
</dbReference>
<proteinExistence type="predicted"/>
<dbReference type="PANTHER" id="PTHR31609:SF1">
    <property type="entry name" value="CARBOHYDRATE DEACETYLASE"/>
    <property type="match status" value="1"/>
</dbReference>
<dbReference type="EMBL" id="UETB01000007">
    <property type="protein sequence ID" value="SSA43180.1"/>
    <property type="molecule type" value="Genomic_DNA"/>
</dbReference>
<reference evidence="6 7" key="1">
    <citation type="submission" date="2016-10" db="EMBL/GenBank/DDBJ databases">
        <authorList>
            <person name="Cai Z."/>
        </authorList>
    </citation>
    <scope>NUCLEOTIDE SEQUENCE [LARGE SCALE GENOMIC DNA]</scope>
    <source>
        <strain evidence="6 7">CGMCC 1.10826</strain>
    </source>
</reference>
<evidence type="ECO:0000256" key="2">
    <source>
        <dbReference type="ARBA" id="ARBA00022723"/>
    </source>
</evidence>
<keyword evidence="7" id="KW-1185">Reference proteome</keyword>
<sequence length="280" mass="29982">MSLVKRRLVITADDLGADADINAAIVDLMRDGLVSATTLIPVAPAAEDAVSRLRAAGLDARLHVALSTGHEWAGWRPLAPGVDSLTGPDGALPVQGGVAEHRAAPADVTREMAAQLEWMRSAGLRPPAIDSHSGTLYGLHGRSLADTAVDFCATHGLTFRLPRRLGPVLGMAARGLRGAHRGAVARADERGVRLPEVLVSAWLPGRLTLSYPQLRAEVLSQLRRLPPGTSELIVHPAPRSAAARLPAADGRKRLWELRLLRDPAFHRTLRREGITVVPAW</sequence>
<evidence type="ECO:0008006" key="8">
    <source>
        <dbReference type="Google" id="ProtNLM"/>
    </source>
</evidence>
<name>A0A2Y9AFT3_9MICO</name>
<dbReference type="Gene3D" id="3.20.20.370">
    <property type="entry name" value="Glycoside hydrolase/deacetylase"/>
    <property type="match status" value="1"/>
</dbReference>
<dbReference type="SUPFAM" id="SSF88713">
    <property type="entry name" value="Glycoside hydrolase/deacetylase"/>
    <property type="match status" value="1"/>
</dbReference>
<gene>
    <name evidence="6" type="ORF">SAMN05216184_10778</name>
</gene>
<accession>A0A2Y9AFT3</accession>
<protein>
    <recommendedName>
        <fullName evidence="8">YdjC-like protein</fullName>
    </recommendedName>
</protein>
<comment type="cofactor">
    <cofactor evidence="1">
        <name>Mg(2+)</name>
        <dbReference type="ChEBI" id="CHEBI:18420"/>
    </cofactor>
</comment>
<evidence type="ECO:0000256" key="5">
    <source>
        <dbReference type="ARBA" id="ARBA00023277"/>
    </source>
</evidence>
<evidence type="ECO:0000313" key="6">
    <source>
        <dbReference type="EMBL" id="SSA43180.1"/>
    </source>
</evidence>
<dbReference type="InterPro" id="IPR006879">
    <property type="entry name" value="YdjC-like"/>
</dbReference>
<organism evidence="6 7">
    <name type="scientific">Georgenia satyanarayanai</name>
    <dbReference type="NCBI Taxonomy" id="860221"/>
    <lineage>
        <taxon>Bacteria</taxon>
        <taxon>Bacillati</taxon>
        <taxon>Actinomycetota</taxon>
        <taxon>Actinomycetes</taxon>
        <taxon>Micrococcales</taxon>
        <taxon>Bogoriellaceae</taxon>
        <taxon>Georgenia</taxon>
    </lineage>
</organism>
<evidence type="ECO:0000256" key="1">
    <source>
        <dbReference type="ARBA" id="ARBA00001946"/>
    </source>
</evidence>
<evidence type="ECO:0000313" key="7">
    <source>
        <dbReference type="Proteomes" id="UP000250222"/>
    </source>
</evidence>